<dbReference type="InterPro" id="IPR001279">
    <property type="entry name" value="Metallo-B-lactamas"/>
</dbReference>
<dbReference type="CDD" id="cd16281">
    <property type="entry name" value="metallo-hydrolase-like_MBL-fold"/>
    <property type="match status" value="1"/>
</dbReference>
<comment type="caution">
    <text evidence="6">The sequence shown here is derived from an EMBL/GenBank/DDBJ whole genome shotgun (WGS) entry which is preliminary data.</text>
</comment>
<dbReference type="InterPro" id="IPR036866">
    <property type="entry name" value="RibonucZ/Hydroxyglut_hydro"/>
</dbReference>
<accession>A0A364XX68</accession>
<feature type="domain" description="Metallo-beta-lactamase" evidence="5">
    <location>
        <begin position="42"/>
        <end position="251"/>
    </location>
</feature>
<dbReference type="Gene3D" id="3.60.15.10">
    <property type="entry name" value="Ribonuclease Z/Hydroxyacylglutathione hydrolase-like"/>
    <property type="match status" value="1"/>
</dbReference>
<organism evidence="6 7">
    <name type="scientific">Pseudochryseolinea flava</name>
    <dbReference type="NCBI Taxonomy" id="2059302"/>
    <lineage>
        <taxon>Bacteria</taxon>
        <taxon>Pseudomonadati</taxon>
        <taxon>Bacteroidota</taxon>
        <taxon>Cytophagia</taxon>
        <taxon>Cytophagales</taxon>
        <taxon>Fulvivirgaceae</taxon>
        <taxon>Pseudochryseolinea</taxon>
    </lineage>
</organism>
<gene>
    <name evidence="6" type="ORF">DQQ10_24995</name>
</gene>
<dbReference type="EMBL" id="QMFY01000021">
    <property type="protein sequence ID" value="RAV98130.1"/>
    <property type="molecule type" value="Genomic_DNA"/>
</dbReference>
<evidence type="ECO:0000256" key="3">
    <source>
        <dbReference type="ARBA" id="ARBA00022801"/>
    </source>
</evidence>
<evidence type="ECO:0000256" key="2">
    <source>
        <dbReference type="ARBA" id="ARBA00022723"/>
    </source>
</evidence>
<dbReference type="PANTHER" id="PTHR42978:SF6">
    <property type="entry name" value="QUORUM-QUENCHING LACTONASE YTNP-RELATED"/>
    <property type="match status" value="1"/>
</dbReference>
<evidence type="ECO:0000313" key="7">
    <source>
        <dbReference type="Proteomes" id="UP000251889"/>
    </source>
</evidence>
<sequence>MKLHVINTGFFKLDGGAMFGVVPKSLWSKTNPADENNLCSWAMRCLLIEDGDKLILIDNGIGDKQDAKFLSHYYLHGNDSLVGSIQKAGFGTGDITDMFLTHLHFDHCGGGVRVVDGKPSMVFDRAKYWSNKDHWHWATVPNAREKASFLKENIMPMQESGHLHFVNEGNQTSFSAFDIHFVSGHTDKMMIPKINYNGKVVCFMADLLPSVGHIPLPYVMGYDTRPLLTLEEKESFLNEAADRGYVLFLEHDPQHECCTVKRTEKGVRVDRTFSLHEI</sequence>
<reference evidence="6 7" key="1">
    <citation type="submission" date="2018-06" db="EMBL/GenBank/DDBJ databases">
        <title>Chryseolinea flavus sp. nov., a member of the phylum Bacteroidetes isolated from soil.</title>
        <authorList>
            <person name="Li Y."/>
            <person name="Wang J."/>
        </authorList>
    </citation>
    <scope>NUCLEOTIDE SEQUENCE [LARGE SCALE GENOMIC DNA]</scope>
    <source>
        <strain evidence="6 7">SDU1-6</strain>
    </source>
</reference>
<keyword evidence="3 6" id="KW-0378">Hydrolase</keyword>
<proteinExistence type="inferred from homology"/>
<evidence type="ECO:0000259" key="5">
    <source>
        <dbReference type="SMART" id="SM00849"/>
    </source>
</evidence>
<protein>
    <submittedName>
        <fullName evidence="6">MBL fold metallo-hydrolase</fullName>
    </submittedName>
</protein>
<dbReference type="RefSeq" id="WP_112749676.1">
    <property type="nucleotide sequence ID" value="NZ_QMFY01000021.1"/>
</dbReference>
<dbReference type="PANTHER" id="PTHR42978">
    <property type="entry name" value="QUORUM-QUENCHING LACTONASE YTNP-RELATED-RELATED"/>
    <property type="match status" value="1"/>
</dbReference>
<dbReference type="SMART" id="SM00849">
    <property type="entry name" value="Lactamase_B"/>
    <property type="match status" value="1"/>
</dbReference>
<keyword evidence="2" id="KW-0479">Metal-binding</keyword>
<dbReference type="OrthoDB" id="9802897at2"/>
<evidence type="ECO:0000256" key="1">
    <source>
        <dbReference type="ARBA" id="ARBA00007749"/>
    </source>
</evidence>
<dbReference type="SUPFAM" id="SSF56281">
    <property type="entry name" value="Metallo-hydrolase/oxidoreductase"/>
    <property type="match status" value="1"/>
</dbReference>
<dbReference type="Proteomes" id="UP000251889">
    <property type="component" value="Unassembled WGS sequence"/>
</dbReference>
<dbReference type="GO" id="GO:0016787">
    <property type="term" value="F:hydrolase activity"/>
    <property type="evidence" value="ECO:0007669"/>
    <property type="project" value="UniProtKB-KW"/>
</dbReference>
<dbReference type="Pfam" id="PF00753">
    <property type="entry name" value="Lactamase_B"/>
    <property type="match status" value="1"/>
</dbReference>
<comment type="similarity">
    <text evidence="1">Belongs to the metallo-beta-lactamase superfamily.</text>
</comment>
<dbReference type="GO" id="GO:0046872">
    <property type="term" value="F:metal ion binding"/>
    <property type="evidence" value="ECO:0007669"/>
    <property type="project" value="UniProtKB-KW"/>
</dbReference>
<keyword evidence="7" id="KW-1185">Reference proteome</keyword>
<name>A0A364XX68_9BACT</name>
<dbReference type="InterPro" id="IPR051013">
    <property type="entry name" value="MBL_superfamily_lactonases"/>
</dbReference>
<evidence type="ECO:0000313" key="6">
    <source>
        <dbReference type="EMBL" id="RAV98130.1"/>
    </source>
</evidence>
<keyword evidence="4" id="KW-0862">Zinc</keyword>
<evidence type="ECO:0000256" key="4">
    <source>
        <dbReference type="ARBA" id="ARBA00022833"/>
    </source>
</evidence>
<dbReference type="AlphaFoldDB" id="A0A364XX68"/>